<dbReference type="AlphaFoldDB" id="A0A6J7ECI8"/>
<sequence length="332" mass="36472">MGWAMAGYLIKRLAMSLLLVFLATSLAYVLASVTMKPRENYLARNPPVPTSSIDGILNAVNQNDKTPVAKRYVTWMNGVLHGNFGKTLTGQSINEEMGRRIGVSLRLLILGSIVGAVFGVLLGVWGALKQYKPSDRIATIFSFVMLATPVFVLATVLKYGAVQFNDVIGFKLIFFTGEVTPGLQTGTWGTLVNRFQHIILPTLAISLGEIALYSRYQRSAMLDVLGSDYLRTAQAKGLTRRQTFYKHGLRTALIPMTVWFAFAFGTLVVGATFTEKIFSWQGMGAWFIDSISAQDINVAAATTLFTAVLILFSTFLADAMRGFLDPRVRGNQ</sequence>
<proteinExistence type="predicted"/>
<dbReference type="PANTHER" id="PTHR43163">
    <property type="entry name" value="DIPEPTIDE TRANSPORT SYSTEM PERMEASE PROTEIN DPPB-RELATED"/>
    <property type="match status" value="1"/>
</dbReference>
<name>A0A6J7ECI8_9ZZZZ</name>
<dbReference type="InterPro" id="IPR035906">
    <property type="entry name" value="MetI-like_sf"/>
</dbReference>
<dbReference type="PROSITE" id="PS50928">
    <property type="entry name" value="ABC_TM1"/>
    <property type="match status" value="1"/>
</dbReference>
<feature type="transmembrane region" description="Helical" evidence="7">
    <location>
        <begin position="251"/>
        <end position="273"/>
    </location>
</feature>
<comment type="subcellular location">
    <subcellularLocation>
        <location evidence="1">Cell membrane</location>
        <topology evidence="1">Multi-pass membrane protein</topology>
    </subcellularLocation>
</comment>
<evidence type="ECO:0000256" key="4">
    <source>
        <dbReference type="ARBA" id="ARBA00022692"/>
    </source>
</evidence>
<accession>A0A6J7ECI8</accession>
<keyword evidence="4 7" id="KW-0812">Transmembrane</keyword>
<dbReference type="SUPFAM" id="SSF161098">
    <property type="entry name" value="MetI-like"/>
    <property type="match status" value="1"/>
</dbReference>
<feature type="transmembrane region" description="Helical" evidence="7">
    <location>
        <begin position="296"/>
        <end position="317"/>
    </location>
</feature>
<dbReference type="InterPro" id="IPR000515">
    <property type="entry name" value="MetI-like"/>
</dbReference>
<dbReference type="CDD" id="cd06261">
    <property type="entry name" value="TM_PBP2"/>
    <property type="match status" value="1"/>
</dbReference>
<evidence type="ECO:0000256" key="3">
    <source>
        <dbReference type="ARBA" id="ARBA00022475"/>
    </source>
</evidence>
<keyword evidence="2" id="KW-0813">Transport</keyword>
<feature type="domain" description="ABC transmembrane type-1" evidence="8">
    <location>
        <begin position="101"/>
        <end position="317"/>
    </location>
</feature>
<keyword evidence="5 7" id="KW-1133">Transmembrane helix</keyword>
<feature type="transmembrane region" description="Helical" evidence="7">
    <location>
        <begin position="140"/>
        <end position="161"/>
    </location>
</feature>
<reference evidence="9" key="1">
    <citation type="submission" date="2020-05" db="EMBL/GenBank/DDBJ databases">
        <authorList>
            <person name="Chiriac C."/>
            <person name="Salcher M."/>
            <person name="Ghai R."/>
            <person name="Kavagutti S V."/>
        </authorList>
    </citation>
    <scope>NUCLEOTIDE SEQUENCE</scope>
</reference>
<evidence type="ECO:0000259" key="8">
    <source>
        <dbReference type="PROSITE" id="PS50928"/>
    </source>
</evidence>
<keyword evidence="3" id="KW-1003">Cell membrane</keyword>
<dbReference type="Gene3D" id="1.10.3720.10">
    <property type="entry name" value="MetI-like"/>
    <property type="match status" value="1"/>
</dbReference>
<organism evidence="9">
    <name type="scientific">freshwater metagenome</name>
    <dbReference type="NCBI Taxonomy" id="449393"/>
    <lineage>
        <taxon>unclassified sequences</taxon>
        <taxon>metagenomes</taxon>
        <taxon>ecological metagenomes</taxon>
    </lineage>
</organism>
<evidence type="ECO:0000256" key="7">
    <source>
        <dbReference type="SAM" id="Phobius"/>
    </source>
</evidence>
<feature type="transmembrane region" description="Helical" evidence="7">
    <location>
        <begin position="107"/>
        <end position="128"/>
    </location>
</feature>
<dbReference type="EMBL" id="CAFBLM010000099">
    <property type="protein sequence ID" value="CAB4880962.1"/>
    <property type="molecule type" value="Genomic_DNA"/>
</dbReference>
<evidence type="ECO:0000256" key="5">
    <source>
        <dbReference type="ARBA" id="ARBA00022989"/>
    </source>
</evidence>
<dbReference type="GO" id="GO:0005886">
    <property type="term" value="C:plasma membrane"/>
    <property type="evidence" value="ECO:0007669"/>
    <property type="project" value="UniProtKB-SubCell"/>
</dbReference>
<evidence type="ECO:0000256" key="6">
    <source>
        <dbReference type="ARBA" id="ARBA00023136"/>
    </source>
</evidence>
<dbReference type="Pfam" id="PF00528">
    <property type="entry name" value="BPD_transp_1"/>
    <property type="match status" value="1"/>
</dbReference>
<gene>
    <name evidence="9" type="ORF">UFOPK3401_01440</name>
</gene>
<evidence type="ECO:0000256" key="2">
    <source>
        <dbReference type="ARBA" id="ARBA00022448"/>
    </source>
</evidence>
<evidence type="ECO:0000256" key="1">
    <source>
        <dbReference type="ARBA" id="ARBA00004651"/>
    </source>
</evidence>
<dbReference type="PANTHER" id="PTHR43163:SF6">
    <property type="entry name" value="DIPEPTIDE TRANSPORT SYSTEM PERMEASE PROTEIN DPPB-RELATED"/>
    <property type="match status" value="1"/>
</dbReference>
<evidence type="ECO:0000313" key="9">
    <source>
        <dbReference type="EMBL" id="CAB4880962.1"/>
    </source>
</evidence>
<protein>
    <submittedName>
        <fullName evidence="9">Unannotated protein</fullName>
    </submittedName>
</protein>
<dbReference type="GO" id="GO:0055085">
    <property type="term" value="P:transmembrane transport"/>
    <property type="evidence" value="ECO:0007669"/>
    <property type="project" value="InterPro"/>
</dbReference>
<keyword evidence="6 7" id="KW-0472">Membrane</keyword>